<evidence type="ECO:0000313" key="2">
    <source>
        <dbReference type="EMBL" id="ETO18481.1"/>
    </source>
</evidence>
<evidence type="ECO:0000256" key="1">
    <source>
        <dbReference type="SAM" id="MobiDB-lite"/>
    </source>
</evidence>
<feature type="region of interest" description="Disordered" evidence="1">
    <location>
        <begin position="1"/>
        <end position="24"/>
    </location>
</feature>
<sequence length="257" mass="29086">MATGRKGKKRAENTETSSINRTSTLPCPNCGETRTCYSCRLSYDFSIISDSNHIPESTIELNESTSTTSIFSDIPITRVSSQSFSISGDGLSGEQRFIIIEKKKKMNQIKTFFLFWGNPGKKKKKCLVRMSTKQLKNTKEFDHYLHSGTTAKEPIQILNLRTMDEKYLQPLPTVQGNFRWVVLNVQDLSLISNHNGNSKVLMDSINDCVDQTNRAHVILVQIKDLLLCISHSGSKAPISERTNLSFCIEHIKRYFAL</sequence>
<evidence type="ECO:0000313" key="3">
    <source>
        <dbReference type="Proteomes" id="UP000023152"/>
    </source>
</evidence>
<feature type="non-terminal residue" evidence="2">
    <location>
        <position position="257"/>
    </location>
</feature>
<accession>X6MXX9</accession>
<feature type="compositionally biased region" description="Polar residues" evidence="1">
    <location>
        <begin position="14"/>
        <end position="24"/>
    </location>
</feature>
<keyword evidence="3" id="KW-1185">Reference proteome</keyword>
<protein>
    <submittedName>
        <fullName evidence="2">Uncharacterized protein</fullName>
    </submittedName>
</protein>
<reference evidence="2 3" key="1">
    <citation type="journal article" date="2013" name="Curr. Biol.">
        <title>The Genome of the Foraminiferan Reticulomyxa filosa.</title>
        <authorList>
            <person name="Glockner G."/>
            <person name="Hulsmann N."/>
            <person name="Schleicher M."/>
            <person name="Noegel A.A."/>
            <person name="Eichinger L."/>
            <person name="Gallinger C."/>
            <person name="Pawlowski J."/>
            <person name="Sierra R."/>
            <person name="Euteneuer U."/>
            <person name="Pillet L."/>
            <person name="Moustafa A."/>
            <person name="Platzer M."/>
            <person name="Groth M."/>
            <person name="Szafranski K."/>
            <person name="Schliwa M."/>
        </authorList>
    </citation>
    <scope>NUCLEOTIDE SEQUENCE [LARGE SCALE GENOMIC DNA]</scope>
</reference>
<dbReference type="AlphaFoldDB" id="X6MXX9"/>
<proteinExistence type="predicted"/>
<gene>
    <name evidence="2" type="ORF">RFI_18783</name>
</gene>
<comment type="caution">
    <text evidence="2">The sequence shown here is derived from an EMBL/GenBank/DDBJ whole genome shotgun (WGS) entry which is preliminary data.</text>
</comment>
<organism evidence="2 3">
    <name type="scientific">Reticulomyxa filosa</name>
    <dbReference type="NCBI Taxonomy" id="46433"/>
    <lineage>
        <taxon>Eukaryota</taxon>
        <taxon>Sar</taxon>
        <taxon>Rhizaria</taxon>
        <taxon>Retaria</taxon>
        <taxon>Foraminifera</taxon>
        <taxon>Monothalamids</taxon>
        <taxon>Reticulomyxidae</taxon>
        <taxon>Reticulomyxa</taxon>
    </lineage>
</organism>
<dbReference type="Proteomes" id="UP000023152">
    <property type="component" value="Unassembled WGS sequence"/>
</dbReference>
<dbReference type="EMBL" id="ASPP01014852">
    <property type="protein sequence ID" value="ETO18481.1"/>
    <property type="molecule type" value="Genomic_DNA"/>
</dbReference>
<name>X6MXX9_RETFI</name>